<dbReference type="SUPFAM" id="SSF143100">
    <property type="entry name" value="TTHA1013/TTHA0281-like"/>
    <property type="match status" value="1"/>
</dbReference>
<dbReference type="AlphaFoldDB" id="A0A0F8Y3S4"/>
<comment type="caution">
    <text evidence="1">The sequence shown here is derived from an EMBL/GenBank/DDBJ whole genome shotgun (WGS) entry which is preliminary data.</text>
</comment>
<accession>A0A0F8Y3S4</accession>
<evidence type="ECO:0008006" key="2">
    <source>
        <dbReference type="Google" id="ProtNLM"/>
    </source>
</evidence>
<sequence length="70" mass="7620">MSEVFVKLHIEAQDEGVFVATSPDLPGLVAQGRTIAETLEIANDVARKLIESYEEHGDPLPPGIKKPTIH</sequence>
<dbReference type="InterPro" id="IPR035069">
    <property type="entry name" value="TTHA1013/TTHA0281-like"/>
</dbReference>
<gene>
    <name evidence="1" type="ORF">LCGC14_2867420</name>
</gene>
<protein>
    <recommendedName>
        <fullName evidence="2">HicB-like antitoxin of toxin-antitoxin system domain-containing protein</fullName>
    </recommendedName>
</protein>
<dbReference type="EMBL" id="LAZR01055572">
    <property type="protein sequence ID" value="KKK76067.1"/>
    <property type="molecule type" value="Genomic_DNA"/>
</dbReference>
<proteinExistence type="predicted"/>
<name>A0A0F8Y3S4_9ZZZZ</name>
<dbReference type="Gene3D" id="3.30.160.250">
    <property type="match status" value="1"/>
</dbReference>
<organism evidence="1">
    <name type="scientific">marine sediment metagenome</name>
    <dbReference type="NCBI Taxonomy" id="412755"/>
    <lineage>
        <taxon>unclassified sequences</taxon>
        <taxon>metagenomes</taxon>
        <taxon>ecological metagenomes</taxon>
    </lineage>
</organism>
<evidence type="ECO:0000313" key="1">
    <source>
        <dbReference type="EMBL" id="KKK76067.1"/>
    </source>
</evidence>
<reference evidence="1" key="1">
    <citation type="journal article" date="2015" name="Nature">
        <title>Complex archaea that bridge the gap between prokaryotes and eukaryotes.</title>
        <authorList>
            <person name="Spang A."/>
            <person name="Saw J.H."/>
            <person name="Jorgensen S.L."/>
            <person name="Zaremba-Niedzwiedzka K."/>
            <person name="Martijn J."/>
            <person name="Lind A.E."/>
            <person name="van Eijk R."/>
            <person name="Schleper C."/>
            <person name="Guy L."/>
            <person name="Ettema T.J."/>
        </authorList>
    </citation>
    <scope>NUCLEOTIDE SEQUENCE</scope>
</reference>